<proteinExistence type="predicted"/>
<feature type="region of interest" description="Disordered" evidence="1">
    <location>
        <begin position="1"/>
        <end position="76"/>
    </location>
</feature>
<evidence type="ECO:0000313" key="2">
    <source>
        <dbReference type="EMBL" id="KAK8502886.1"/>
    </source>
</evidence>
<reference evidence="2 3" key="1">
    <citation type="journal article" date="2024" name="G3 (Bethesda)">
        <title>Genome assembly of Hibiscus sabdariffa L. provides insights into metabolisms of medicinal natural products.</title>
        <authorList>
            <person name="Kim T."/>
        </authorList>
    </citation>
    <scope>NUCLEOTIDE SEQUENCE [LARGE SCALE GENOMIC DNA]</scope>
    <source>
        <strain evidence="2">TK-2024</strain>
        <tissue evidence="2">Old leaves</tissue>
    </source>
</reference>
<protein>
    <recommendedName>
        <fullName evidence="4">Hydroxyproline-rich glycoprotein family protein</fullName>
    </recommendedName>
</protein>
<evidence type="ECO:0000256" key="1">
    <source>
        <dbReference type="SAM" id="MobiDB-lite"/>
    </source>
</evidence>
<evidence type="ECO:0008006" key="4">
    <source>
        <dbReference type="Google" id="ProtNLM"/>
    </source>
</evidence>
<organism evidence="2 3">
    <name type="scientific">Hibiscus sabdariffa</name>
    <name type="common">roselle</name>
    <dbReference type="NCBI Taxonomy" id="183260"/>
    <lineage>
        <taxon>Eukaryota</taxon>
        <taxon>Viridiplantae</taxon>
        <taxon>Streptophyta</taxon>
        <taxon>Embryophyta</taxon>
        <taxon>Tracheophyta</taxon>
        <taxon>Spermatophyta</taxon>
        <taxon>Magnoliopsida</taxon>
        <taxon>eudicotyledons</taxon>
        <taxon>Gunneridae</taxon>
        <taxon>Pentapetalae</taxon>
        <taxon>rosids</taxon>
        <taxon>malvids</taxon>
        <taxon>Malvales</taxon>
        <taxon>Malvaceae</taxon>
        <taxon>Malvoideae</taxon>
        <taxon>Hibiscus</taxon>
    </lineage>
</organism>
<feature type="compositionally biased region" description="Polar residues" evidence="1">
    <location>
        <begin position="1"/>
        <end position="14"/>
    </location>
</feature>
<comment type="caution">
    <text evidence="2">The sequence shown here is derived from an EMBL/GenBank/DDBJ whole genome shotgun (WGS) entry which is preliminary data.</text>
</comment>
<feature type="compositionally biased region" description="Pro residues" evidence="1">
    <location>
        <begin position="45"/>
        <end position="62"/>
    </location>
</feature>
<sequence>MELNSINKFGQQQHEILFPETVRQQTKTIPSPLPMAPVSESPQDSPNPNPPPLPPAPPPPSDSPSRTDSNLPEQVTPWIDYAVEQAVLYQKIVDGNINATIDASRSRFSEIRSTSSAHFNQTIGRFSSLFFF</sequence>
<dbReference type="Proteomes" id="UP001472677">
    <property type="component" value="Unassembled WGS sequence"/>
</dbReference>
<accession>A0ABR2B7K6</accession>
<gene>
    <name evidence="2" type="ORF">V6N12_054115</name>
</gene>
<keyword evidence="3" id="KW-1185">Reference proteome</keyword>
<name>A0ABR2B7K6_9ROSI</name>
<dbReference type="EMBL" id="JBBPBM010000159">
    <property type="protein sequence ID" value="KAK8502886.1"/>
    <property type="molecule type" value="Genomic_DNA"/>
</dbReference>
<evidence type="ECO:0000313" key="3">
    <source>
        <dbReference type="Proteomes" id="UP001472677"/>
    </source>
</evidence>